<evidence type="ECO:0000313" key="3">
    <source>
        <dbReference type="EMBL" id="KAJ1613697.1"/>
    </source>
</evidence>
<feature type="coiled-coil region" evidence="1">
    <location>
        <begin position="69"/>
        <end position="100"/>
    </location>
</feature>
<name>A0ABQ8P9Z7_9CRYT</name>
<evidence type="ECO:0000313" key="4">
    <source>
        <dbReference type="Proteomes" id="UP001071777"/>
    </source>
</evidence>
<sequence length="220" mass="26530">MERLEFLYNPKALLEQDNEKYLLGASIPENTSKLLGEPNTQVQNDLEAEFDIEEKEIINRLKEDPLLIIKRMELKHMKIIEEYNKKRNEFSQEQSQLAARYRNEFRRKSSLSRSPERSSDPHTSYESKHIHNSRKHNYANRFANKNRNIKRMSEADREERLRNMIQNGRLVQNERCRKFNTKRTFRQEPASCPKYLHEMRSKIDQAQISSLEERMRFIKN</sequence>
<organism evidence="3 4">
    <name type="scientific">Cryptosporidium canis</name>
    <dbReference type="NCBI Taxonomy" id="195482"/>
    <lineage>
        <taxon>Eukaryota</taxon>
        <taxon>Sar</taxon>
        <taxon>Alveolata</taxon>
        <taxon>Apicomplexa</taxon>
        <taxon>Conoidasida</taxon>
        <taxon>Coccidia</taxon>
        <taxon>Eucoccidiorida</taxon>
        <taxon>Eimeriorina</taxon>
        <taxon>Cryptosporidiidae</taxon>
        <taxon>Cryptosporidium</taxon>
    </lineage>
</organism>
<reference evidence="3" key="1">
    <citation type="submission" date="2022-10" db="EMBL/GenBank/DDBJ databases">
        <title>Adaptive evolution leads to modifications in subtelomeric GC content in a zoonotic Cryptosporidium species.</title>
        <authorList>
            <person name="Li J."/>
            <person name="Feng Y."/>
            <person name="Xiao L."/>
        </authorList>
    </citation>
    <scope>NUCLEOTIDE SEQUENCE</scope>
    <source>
        <strain evidence="3">25894</strain>
    </source>
</reference>
<evidence type="ECO:0000256" key="1">
    <source>
        <dbReference type="SAM" id="Coils"/>
    </source>
</evidence>
<evidence type="ECO:0000256" key="2">
    <source>
        <dbReference type="SAM" id="MobiDB-lite"/>
    </source>
</evidence>
<dbReference type="Proteomes" id="UP001071777">
    <property type="component" value="Unassembled WGS sequence"/>
</dbReference>
<accession>A0ABQ8P9Z7</accession>
<dbReference type="EMBL" id="JAPCXB010000031">
    <property type="protein sequence ID" value="KAJ1613697.1"/>
    <property type="molecule type" value="Genomic_DNA"/>
</dbReference>
<feature type="compositionally biased region" description="Basic and acidic residues" evidence="2">
    <location>
        <begin position="114"/>
        <end position="129"/>
    </location>
</feature>
<protein>
    <submittedName>
        <fullName evidence="3">Uncharacterized protein</fullName>
    </submittedName>
</protein>
<proteinExistence type="predicted"/>
<gene>
    <name evidence="3" type="ORF">OJ252_883</name>
</gene>
<keyword evidence="4" id="KW-1185">Reference proteome</keyword>
<comment type="caution">
    <text evidence="3">The sequence shown here is derived from an EMBL/GenBank/DDBJ whole genome shotgun (WGS) entry which is preliminary data.</text>
</comment>
<feature type="region of interest" description="Disordered" evidence="2">
    <location>
        <begin position="103"/>
        <end position="134"/>
    </location>
</feature>
<keyword evidence="1" id="KW-0175">Coiled coil</keyword>